<gene>
    <name evidence="10" type="ORF">SPPG_04503</name>
</gene>
<feature type="region of interest" description="Disordered" evidence="8">
    <location>
        <begin position="55"/>
        <end position="115"/>
    </location>
</feature>
<reference evidence="10 11" key="1">
    <citation type="submission" date="2009-08" db="EMBL/GenBank/DDBJ databases">
        <title>The Genome Sequence of Spizellomyces punctatus strain DAOM BR117.</title>
        <authorList>
            <consortium name="The Broad Institute Genome Sequencing Platform"/>
            <person name="Russ C."/>
            <person name="Cuomo C."/>
            <person name="Shea T."/>
            <person name="Young S.K."/>
            <person name="Zeng Q."/>
            <person name="Koehrsen M."/>
            <person name="Haas B."/>
            <person name="Borodovsky M."/>
            <person name="Guigo R."/>
            <person name="Alvarado L."/>
            <person name="Berlin A."/>
            <person name="Bochicchio J."/>
            <person name="Borenstein D."/>
            <person name="Chapman S."/>
            <person name="Chen Z."/>
            <person name="Engels R."/>
            <person name="Freedman E."/>
            <person name="Gellesch M."/>
            <person name="Goldberg J."/>
            <person name="Griggs A."/>
            <person name="Gujja S."/>
            <person name="Heiman D."/>
            <person name="Hepburn T."/>
            <person name="Howarth C."/>
            <person name="Jen D."/>
            <person name="Larson L."/>
            <person name="Lewis B."/>
            <person name="Mehta T."/>
            <person name="Park D."/>
            <person name="Pearson M."/>
            <person name="Roberts A."/>
            <person name="Saif S."/>
            <person name="Shenoy N."/>
            <person name="Sisk P."/>
            <person name="Stolte C."/>
            <person name="Sykes S."/>
            <person name="Thomson T."/>
            <person name="Walk T."/>
            <person name="White J."/>
            <person name="Yandava C."/>
            <person name="Burger G."/>
            <person name="Gray M.W."/>
            <person name="Holland P.W.H."/>
            <person name="King N."/>
            <person name="Lang F.B.F."/>
            <person name="Roger A.J."/>
            <person name="Ruiz-Trillo I."/>
            <person name="Lander E."/>
            <person name="Nusbaum C."/>
        </authorList>
    </citation>
    <scope>NUCLEOTIDE SEQUENCE [LARGE SCALE GENOMIC DNA]</scope>
    <source>
        <strain evidence="10 11">DAOM BR117</strain>
    </source>
</reference>
<evidence type="ECO:0000256" key="3">
    <source>
        <dbReference type="ARBA" id="ARBA00022737"/>
    </source>
</evidence>
<keyword evidence="4 7" id="KW-0863">Zinc-finger</keyword>
<dbReference type="InParanoid" id="A0A0L0HGK7"/>
<protein>
    <recommendedName>
        <fullName evidence="9">CCHC-type domain-containing protein</fullName>
    </recommendedName>
</protein>
<accession>A0A0L0HGK7</accession>
<dbReference type="GO" id="GO:0008270">
    <property type="term" value="F:zinc ion binding"/>
    <property type="evidence" value="ECO:0007669"/>
    <property type="project" value="UniProtKB-KW"/>
</dbReference>
<organism evidence="10 11">
    <name type="scientific">Spizellomyces punctatus (strain DAOM BR117)</name>
    <dbReference type="NCBI Taxonomy" id="645134"/>
    <lineage>
        <taxon>Eukaryota</taxon>
        <taxon>Fungi</taxon>
        <taxon>Fungi incertae sedis</taxon>
        <taxon>Chytridiomycota</taxon>
        <taxon>Chytridiomycota incertae sedis</taxon>
        <taxon>Chytridiomycetes</taxon>
        <taxon>Spizellomycetales</taxon>
        <taxon>Spizellomycetaceae</taxon>
        <taxon>Spizellomyces</taxon>
    </lineage>
</organism>
<feature type="compositionally biased region" description="Basic and acidic residues" evidence="8">
    <location>
        <begin position="379"/>
        <end position="410"/>
    </location>
</feature>
<evidence type="ECO:0000256" key="4">
    <source>
        <dbReference type="ARBA" id="ARBA00022771"/>
    </source>
</evidence>
<evidence type="ECO:0000256" key="7">
    <source>
        <dbReference type="PROSITE-ProRule" id="PRU00047"/>
    </source>
</evidence>
<dbReference type="AlphaFoldDB" id="A0A0L0HGK7"/>
<dbReference type="OMA" id="YCGSMDD"/>
<feature type="domain" description="CCHC-type" evidence="9">
    <location>
        <begin position="199"/>
        <end position="212"/>
    </location>
</feature>
<dbReference type="VEuPathDB" id="FungiDB:SPPG_04503"/>
<evidence type="ECO:0000259" key="9">
    <source>
        <dbReference type="PROSITE" id="PS50158"/>
    </source>
</evidence>
<evidence type="ECO:0000256" key="6">
    <source>
        <dbReference type="ARBA" id="ARBA00023242"/>
    </source>
</evidence>
<dbReference type="GO" id="GO:0003723">
    <property type="term" value="F:RNA binding"/>
    <property type="evidence" value="ECO:0007669"/>
    <property type="project" value="TreeGrafter"/>
</dbReference>
<evidence type="ECO:0000313" key="11">
    <source>
        <dbReference type="Proteomes" id="UP000053201"/>
    </source>
</evidence>
<dbReference type="RefSeq" id="XP_016608201.1">
    <property type="nucleotide sequence ID" value="XM_016752737.1"/>
</dbReference>
<dbReference type="Gene3D" id="4.10.60.10">
    <property type="entry name" value="Zinc finger, CCHC-type"/>
    <property type="match status" value="1"/>
</dbReference>
<dbReference type="OrthoDB" id="7608935at2759"/>
<dbReference type="GO" id="GO:0031499">
    <property type="term" value="C:TRAMP complex"/>
    <property type="evidence" value="ECO:0007669"/>
    <property type="project" value="TreeGrafter"/>
</dbReference>
<dbReference type="PANTHER" id="PTHR46543">
    <property type="entry name" value="ZINC FINGER CCHC DOMAIN-CONTAINING PROTEIN 7"/>
    <property type="match status" value="1"/>
</dbReference>
<feature type="compositionally biased region" description="Basic and acidic residues" evidence="8">
    <location>
        <begin position="10"/>
        <end position="34"/>
    </location>
</feature>
<feature type="compositionally biased region" description="Basic and acidic residues" evidence="8">
    <location>
        <begin position="320"/>
        <end position="348"/>
    </location>
</feature>
<dbReference type="GO" id="GO:0071036">
    <property type="term" value="P:nuclear polyadenylation-dependent snoRNA catabolic process"/>
    <property type="evidence" value="ECO:0007669"/>
    <property type="project" value="TreeGrafter"/>
</dbReference>
<keyword evidence="2" id="KW-0479">Metal-binding</keyword>
<feature type="region of interest" description="Disordered" evidence="8">
    <location>
        <begin position="311"/>
        <end position="473"/>
    </location>
</feature>
<keyword evidence="5" id="KW-0862">Zinc</keyword>
<dbReference type="PROSITE" id="PS50158">
    <property type="entry name" value="ZF_CCHC"/>
    <property type="match status" value="3"/>
</dbReference>
<dbReference type="eggNOG" id="KOG4400">
    <property type="taxonomic scope" value="Eukaryota"/>
</dbReference>
<dbReference type="GO" id="GO:0071038">
    <property type="term" value="P:TRAMP-dependent tRNA surveillance pathway"/>
    <property type="evidence" value="ECO:0007669"/>
    <property type="project" value="TreeGrafter"/>
</dbReference>
<feature type="domain" description="CCHC-type" evidence="9">
    <location>
        <begin position="261"/>
        <end position="275"/>
    </location>
</feature>
<dbReference type="SUPFAM" id="SSF57756">
    <property type="entry name" value="Retrovirus zinc finger-like domains"/>
    <property type="match status" value="1"/>
</dbReference>
<dbReference type="GO" id="GO:0071039">
    <property type="term" value="P:nuclear polyadenylation-dependent CUT catabolic process"/>
    <property type="evidence" value="ECO:0007669"/>
    <property type="project" value="TreeGrafter"/>
</dbReference>
<dbReference type="GO" id="GO:0071031">
    <property type="term" value="P:nuclear mRNA surveillance of mRNA 3'-end processing"/>
    <property type="evidence" value="ECO:0007669"/>
    <property type="project" value="TreeGrafter"/>
</dbReference>
<dbReference type="Proteomes" id="UP000053201">
    <property type="component" value="Unassembled WGS sequence"/>
</dbReference>
<dbReference type="EMBL" id="KQ257456">
    <property type="protein sequence ID" value="KND00162.1"/>
    <property type="molecule type" value="Genomic_DNA"/>
</dbReference>
<comment type="subcellular location">
    <subcellularLocation>
        <location evidence="1">Nucleus</location>
    </subcellularLocation>
</comment>
<dbReference type="GeneID" id="27687948"/>
<dbReference type="GO" id="GO:0071035">
    <property type="term" value="P:nuclear polyadenylation-dependent rRNA catabolic process"/>
    <property type="evidence" value="ECO:0007669"/>
    <property type="project" value="TreeGrafter"/>
</dbReference>
<name>A0A0L0HGK7_SPIPD</name>
<dbReference type="STRING" id="645134.A0A0L0HGK7"/>
<dbReference type="SMART" id="SM00343">
    <property type="entry name" value="ZnF_C2HC"/>
    <property type="match status" value="3"/>
</dbReference>
<dbReference type="Pfam" id="PF00098">
    <property type="entry name" value="zf-CCHC"/>
    <property type="match status" value="1"/>
</dbReference>
<evidence type="ECO:0000256" key="5">
    <source>
        <dbReference type="ARBA" id="ARBA00022833"/>
    </source>
</evidence>
<evidence type="ECO:0000256" key="1">
    <source>
        <dbReference type="ARBA" id="ARBA00004123"/>
    </source>
</evidence>
<keyword evidence="11" id="KW-1185">Reference proteome</keyword>
<evidence type="ECO:0000313" key="10">
    <source>
        <dbReference type="EMBL" id="KND00162.1"/>
    </source>
</evidence>
<dbReference type="InterPro" id="IPR036875">
    <property type="entry name" value="Znf_CCHC_sf"/>
</dbReference>
<feature type="compositionally biased region" description="Low complexity" evidence="8">
    <location>
        <begin position="356"/>
        <end position="377"/>
    </location>
</feature>
<feature type="compositionally biased region" description="Basic and acidic residues" evidence="8">
    <location>
        <begin position="419"/>
        <end position="453"/>
    </location>
</feature>
<keyword evidence="6" id="KW-0539">Nucleus</keyword>
<feature type="domain" description="CCHC-type" evidence="9">
    <location>
        <begin position="161"/>
        <end position="176"/>
    </location>
</feature>
<evidence type="ECO:0000256" key="2">
    <source>
        <dbReference type="ARBA" id="ARBA00022723"/>
    </source>
</evidence>
<feature type="region of interest" description="Disordered" evidence="8">
    <location>
        <begin position="275"/>
        <end position="295"/>
    </location>
</feature>
<keyword evidence="3" id="KW-0677">Repeat</keyword>
<dbReference type="FunCoup" id="A0A0L0HGK7">
    <property type="interactions" value="123"/>
</dbReference>
<dbReference type="InterPro" id="IPR001878">
    <property type="entry name" value="Znf_CCHC"/>
</dbReference>
<sequence>MMDGYDNDDSERRLYEDELYKDPLESVDAEHTDSAESDLEDNLLAHVNYNHSFTLEAEGDDDAEDLSKGDILPEDLTNAKLNDDEDDKRSSDMDISEDEQISPLPKAPQPDVDEPDTVDVQAPLPVMKIKSAAPTDVVELEDFLTKSSFNHPRYFGSEIMCLFCRKTGHTAKSCPEKETACFLCKADHEPLKCPLADVCYRCWRRGHQYKDCDASRDDRDCAFCKEHHRVMECPGVWRQYIYTALSSSKSVPHEKDAHIFCYECGLEGHFGDDCPHQGRSRRRGPARDGAFSTKSLRQEYKFERYRAQEVFIPPRRRSRSRSDSRERPPYRDSRERPPHRESRAPSRERPRKPVHTRFTSISPSSTSRSSRSSLSPPRSRRDTPMKRSNSVRDGRGRTDRPKSSREDDRERKRHSYTSHTEKKSDLRDRIRNPVDRNGRGSSRTDSKLQDKFKPRYRGTYDGSRLSPGSGKRR</sequence>
<dbReference type="PANTHER" id="PTHR46543:SF1">
    <property type="entry name" value="ZINC FINGER CCHC DOMAIN-CONTAINING PROTEIN 7"/>
    <property type="match status" value="1"/>
</dbReference>
<feature type="region of interest" description="Disordered" evidence="8">
    <location>
        <begin position="1"/>
        <end position="40"/>
    </location>
</feature>
<dbReference type="InterPro" id="IPR051644">
    <property type="entry name" value="TRAMP_AT-DNA-binding"/>
</dbReference>
<dbReference type="GO" id="GO:0071037">
    <property type="term" value="P:nuclear polyadenylation-dependent snRNA catabolic process"/>
    <property type="evidence" value="ECO:0007669"/>
    <property type="project" value="TreeGrafter"/>
</dbReference>
<evidence type="ECO:0000256" key="8">
    <source>
        <dbReference type="SAM" id="MobiDB-lite"/>
    </source>
</evidence>
<proteinExistence type="predicted"/>